<dbReference type="EMBL" id="CP038026">
    <property type="protein sequence ID" value="QBQ36550.1"/>
    <property type="molecule type" value="Genomic_DNA"/>
</dbReference>
<dbReference type="AlphaFoldDB" id="A0A4P7BE78"/>
<dbReference type="Proteomes" id="UP000294359">
    <property type="component" value="Chromosome"/>
</dbReference>
<sequence>MSTQTDDQQFWQLIDKFIQHANEQGQASGAPPHVAGAALMFAAARFNAYVLARSAANAEQFRDNMPGALEYFRKQFDKMMNENMADYATNFDKYESR</sequence>
<reference evidence="1" key="1">
    <citation type="journal article" date="2014" name="Int. J. Syst. Evol. Microbiol.">
        <title>Complete genome sequence of Corynebacterium casei LMG S-19264T (=DSM 44701T), isolated from a smear-ripened cheese.</title>
        <authorList>
            <consortium name="US DOE Joint Genome Institute (JGI-PGF)"/>
            <person name="Walter F."/>
            <person name="Albersmeier A."/>
            <person name="Kalinowski J."/>
            <person name="Ruckert C."/>
        </authorList>
    </citation>
    <scope>NUCLEOTIDE SEQUENCE</scope>
    <source>
        <strain evidence="1">KCTC 12344</strain>
    </source>
</reference>
<dbReference type="EMBL" id="BMWW01000001">
    <property type="protein sequence ID" value="GGY74457.1"/>
    <property type="molecule type" value="Genomic_DNA"/>
</dbReference>
<proteinExistence type="predicted"/>
<dbReference type="OrthoDB" id="8777328at2"/>
<dbReference type="Proteomes" id="UP000619512">
    <property type="component" value="Unassembled WGS sequence"/>
</dbReference>
<gene>
    <name evidence="2" type="ORF">E1742_10545</name>
    <name evidence="1" type="ORF">GCM10007388_03600</name>
</gene>
<evidence type="ECO:0000313" key="4">
    <source>
        <dbReference type="Proteomes" id="UP000619512"/>
    </source>
</evidence>
<dbReference type="Pfam" id="PF11342">
    <property type="entry name" value="DUF3144"/>
    <property type="match status" value="1"/>
</dbReference>
<evidence type="ECO:0000313" key="3">
    <source>
        <dbReference type="Proteomes" id="UP000294359"/>
    </source>
</evidence>
<dbReference type="RefSeq" id="WP_134384830.1">
    <property type="nucleotide sequence ID" value="NZ_BMWW01000001.1"/>
</dbReference>
<dbReference type="InterPro" id="IPR021490">
    <property type="entry name" value="DUF3144"/>
</dbReference>
<accession>A0A4P7BE78</accession>
<reference evidence="1" key="3">
    <citation type="submission" date="2022-12" db="EMBL/GenBank/DDBJ databases">
        <authorList>
            <person name="Sun Q."/>
            <person name="Kim S."/>
        </authorList>
    </citation>
    <scope>NUCLEOTIDE SEQUENCE</scope>
    <source>
        <strain evidence="1">KCTC 12344</strain>
    </source>
</reference>
<name>A0A4P7BE78_9BURK</name>
<reference evidence="2 3" key="2">
    <citation type="submission" date="2019-03" db="EMBL/GenBank/DDBJ databases">
        <title>Draft Genome Sequences of Six Type Strains of the Genus Massilia.</title>
        <authorList>
            <person name="Miess H."/>
            <person name="Frediansyhah A."/>
            <person name="Gross H."/>
        </authorList>
    </citation>
    <scope>NUCLEOTIDE SEQUENCE [LARGE SCALE GENOMIC DNA]</scope>
    <source>
        <strain evidence="2 3">DSM 17505</strain>
    </source>
</reference>
<keyword evidence="3" id="KW-1185">Reference proteome</keyword>
<protein>
    <submittedName>
        <fullName evidence="2">DUF3144 domain-containing protein</fullName>
    </submittedName>
</protein>
<evidence type="ECO:0000313" key="2">
    <source>
        <dbReference type="EMBL" id="QBQ36550.1"/>
    </source>
</evidence>
<organism evidence="1 4">
    <name type="scientific">Pseudoduganella plicata</name>
    <dbReference type="NCBI Taxonomy" id="321984"/>
    <lineage>
        <taxon>Bacteria</taxon>
        <taxon>Pseudomonadati</taxon>
        <taxon>Pseudomonadota</taxon>
        <taxon>Betaproteobacteria</taxon>
        <taxon>Burkholderiales</taxon>
        <taxon>Oxalobacteraceae</taxon>
        <taxon>Telluria group</taxon>
        <taxon>Pseudoduganella</taxon>
    </lineage>
</organism>
<dbReference type="Gene3D" id="1.10.287.3020">
    <property type="match status" value="1"/>
</dbReference>
<evidence type="ECO:0000313" key="1">
    <source>
        <dbReference type="EMBL" id="GGY74457.1"/>
    </source>
</evidence>